<dbReference type="PANTHER" id="PTHR23507">
    <property type="entry name" value="ZGC:174356"/>
    <property type="match status" value="1"/>
</dbReference>
<dbReference type="EMBL" id="OV725083">
    <property type="protein sequence ID" value="CAH1406960.1"/>
    <property type="molecule type" value="Genomic_DNA"/>
</dbReference>
<dbReference type="Proteomes" id="UP001152798">
    <property type="component" value="Chromosome 7"/>
</dbReference>
<dbReference type="InterPro" id="IPR036259">
    <property type="entry name" value="MFS_trans_sf"/>
</dbReference>
<dbReference type="GO" id="GO:0022857">
    <property type="term" value="F:transmembrane transporter activity"/>
    <property type="evidence" value="ECO:0007669"/>
    <property type="project" value="TreeGrafter"/>
</dbReference>
<evidence type="ECO:0000313" key="7">
    <source>
        <dbReference type="Proteomes" id="UP001152798"/>
    </source>
</evidence>
<feature type="transmembrane region" description="Helical" evidence="5">
    <location>
        <begin position="54"/>
        <end position="75"/>
    </location>
</feature>
<dbReference type="PANTHER" id="PTHR23507:SF1">
    <property type="entry name" value="FI18259P1-RELATED"/>
    <property type="match status" value="1"/>
</dbReference>
<feature type="transmembrane region" description="Helical" evidence="5">
    <location>
        <begin position="111"/>
        <end position="131"/>
    </location>
</feature>
<sequence length="235" mass="26256">MFQKMKAITKSRPNNSVVWIMLISCVIINVCALAESNLYLYYLQLVFDFTVKEAGLYSGFRLVLSILSTAILSPLLTKVLKWSDFRIGIISSFLTFIAAAAMVFAKTLVHLIIFAVLDCLKLFAQTLPMSIVSQCVKSDEVGIFFSLRFIGGCLSPMLFFYMYDVIFSATSYTLPGAFFIASAIFTLLVFFSFCICSCIYTESMELLENDFTTNTDSENCGGKSNRAFEKSLEAT</sequence>
<keyword evidence="4 5" id="KW-0472">Membrane</keyword>
<keyword evidence="7" id="KW-1185">Reference proteome</keyword>
<evidence type="ECO:0000256" key="5">
    <source>
        <dbReference type="SAM" id="Phobius"/>
    </source>
</evidence>
<feature type="transmembrane region" description="Helical" evidence="5">
    <location>
        <begin position="87"/>
        <end position="105"/>
    </location>
</feature>
<gene>
    <name evidence="6" type="ORF">NEZAVI_LOCUS14792</name>
</gene>
<name>A0A9P0MWJ4_NEZVI</name>
<keyword evidence="2 5" id="KW-0812">Transmembrane</keyword>
<dbReference type="OrthoDB" id="6587443at2759"/>
<reference evidence="6" key="1">
    <citation type="submission" date="2022-01" db="EMBL/GenBank/DDBJ databases">
        <authorList>
            <person name="King R."/>
        </authorList>
    </citation>
    <scope>NUCLEOTIDE SEQUENCE</scope>
</reference>
<evidence type="ECO:0000256" key="3">
    <source>
        <dbReference type="ARBA" id="ARBA00022989"/>
    </source>
</evidence>
<evidence type="ECO:0000256" key="1">
    <source>
        <dbReference type="ARBA" id="ARBA00004141"/>
    </source>
</evidence>
<evidence type="ECO:0000256" key="4">
    <source>
        <dbReference type="ARBA" id="ARBA00023136"/>
    </source>
</evidence>
<dbReference type="AlphaFoldDB" id="A0A9P0MWJ4"/>
<dbReference type="SUPFAM" id="SSF103473">
    <property type="entry name" value="MFS general substrate transporter"/>
    <property type="match status" value="1"/>
</dbReference>
<protein>
    <submittedName>
        <fullName evidence="6">Uncharacterized protein</fullName>
    </submittedName>
</protein>
<evidence type="ECO:0000256" key="2">
    <source>
        <dbReference type="ARBA" id="ARBA00022692"/>
    </source>
</evidence>
<proteinExistence type="predicted"/>
<accession>A0A9P0MWJ4</accession>
<feature type="transmembrane region" description="Helical" evidence="5">
    <location>
        <begin position="20"/>
        <end position="42"/>
    </location>
</feature>
<dbReference type="Gene3D" id="1.20.1250.20">
    <property type="entry name" value="MFS general substrate transporter like domains"/>
    <property type="match status" value="1"/>
</dbReference>
<feature type="transmembrane region" description="Helical" evidence="5">
    <location>
        <begin position="175"/>
        <end position="200"/>
    </location>
</feature>
<keyword evidence="3 5" id="KW-1133">Transmembrane helix</keyword>
<comment type="subcellular location">
    <subcellularLocation>
        <location evidence="1">Membrane</location>
        <topology evidence="1">Multi-pass membrane protein</topology>
    </subcellularLocation>
</comment>
<organism evidence="6 7">
    <name type="scientific">Nezara viridula</name>
    <name type="common">Southern green stink bug</name>
    <name type="synonym">Cimex viridulus</name>
    <dbReference type="NCBI Taxonomy" id="85310"/>
    <lineage>
        <taxon>Eukaryota</taxon>
        <taxon>Metazoa</taxon>
        <taxon>Ecdysozoa</taxon>
        <taxon>Arthropoda</taxon>
        <taxon>Hexapoda</taxon>
        <taxon>Insecta</taxon>
        <taxon>Pterygota</taxon>
        <taxon>Neoptera</taxon>
        <taxon>Paraneoptera</taxon>
        <taxon>Hemiptera</taxon>
        <taxon>Heteroptera</taxon>
        <taxon>Panheteroptera</taxon>
        <taxon>Pentatomomorpha</taxon>
        <taxon>Pentatomoidea</taxon>
        <taxon>Pentatomidae</taxon>
        <taxon>Pentatominae</taxon>
        <taxon>Nezara</taxon>
    </lineage>
</organism>
<evidence type="ECO:0000313" key="6">
    <source>
        <dbReference type="EMBL" id="CAH1406960.1"/>
    </source>
</evidence>
<dbReference type="GO" id="GO:0016020">
    <property type="term" value="C:membrane"/>
    <property type="evidence" value="ECO:0007669"/>
    <property type="project" value="UniProtKB-SubCell"/>
</dbReference>
<feature type="transmembrane region" description="Helical" evidence="5">
    <location>
        <begin position="143"/>
        <end position="163"/>
    </location>
</feature>